<reference evidence="2 3" key="1">
    <citation type="journal article" date="2014" name="Antonie Van Leeuwenhoek">
        <title>Fictibacillus enclensis sp. nov., isolated from marine sediment.</title>
        <authorList>
            <person name="Dastager S.G."/>
            <person name="Mawlankar R."/>
            <person name="Srinivasan K."/>
            <person name="Tang S.K."/>
            <person name="Lee J.C."/>
            <person name="Ramana V.V."/>
            <person name="Shouche Y.S."/>
        </authorList>
    </citation>
    <scope>NUCLEOTIDE SEQUENCE [LARGE SCALE GENOMIC DNA]</scope>
    <source>
        <strain evidence="2 3">NIO-1003</strain>
    </source>
</reference>
<feature type="domain" description="OLD protein-like TOPRIM" evidence="1">
    <location>
        <begin position="29"/>
        <end position="92"/>
    </location>
</feature>
<dbReference type="EMBL" id="LNQN01000001">
    <property type="protein sequence ID" value="KSU85155.1"/>
    <property type="molecule type" value="Genomic_DNA"/>
</dbReference>
<dbReference type="AlphaFoldDB" id="A0A0V8JDN9"/>
<dbReference type="Pfam" id="PF20469">
    <property type="entry name" value="OLD-like_TOPRIM"/>
    <property type="match status" value="1"/>
</dbReference>
<protein>
    <recommendedName>
        <fullName evidence="1">OLD protein-like TOPRIM domain-containing protein</fullName>
    </recommendedName>
</protein>
<name>A0A0V8JDN9_9BACL</name>
<comment type="caution">
    <text evidence="2">The sequence shown here is derived from an EMBL/GenBank/DDBJ whole genome shotgun (WGS) entry which is preliminary data.</text>
</comment>
<sequence length="145" mass="16201">MVKGRPIEFERKEEAFHALGAYLPLSLTANGIIFVEGQTEVKVLSILLNKVGIDIEREGVLIIPLGGENLFVIDPRDIKKIHEKSIVVIDSDLVKSEQAGGSVKKSKVQYEEACQKADVNCILLREFRTIENLYPKDVLAKVLKK</sequence>
<evidence type="ECO:0000313" key="3">
    <source>
        <dbReference type="Proteomes" id="UP000054099"/>
    </source>
</evidence>
<dbReference type="InterPro" id="IPR034139">
    <property type="entry name" value="TOPRIM_OLD"/>
</dbReference>
<evidence type="ECO:0000259" key="1">
    <source>
        <dbReference type="Pfam" id="PF20469"/>
    </source>
</evidence>
<gene>
    <name evidence="2" type="ORF">AS030_06450</name>
</gene>
<dbReference type="Proteomes" id="UP000054099">
    <property type="component" value="Unassembled WGS sequence"/>
</dbReference>
<evidence type="ECO:0000313" key="2">
    <source>
        <dbReference type="EMBL" id="KSU85155.1"/>
    </source>
</evidence>
<keyword evidence="3" id="KW-1185">Reference proteome</keyword>
<proteinExistence type="predicted"/>
<dbReference type="OrthoDB" id="9801813at2"/>
<dbReference type="RefSeq" id="WP_061969630.1">
    <property type="nucleotide sequence ID" value="NZ_FMAV01000001.1"/>
</dbReference>
<organism evidence="2 3">
    <name type="scientific">Fictibacillus enclensis</name>
    <dbReference type="NCBI Taxonomy" id="1017270"/>
    <lineage>
        <taxon>Bacteria</taxon>
        <taxon>Bacillati</taxon>
        <taxon>Bacillota</taxon>
        <taxon>Bacilli</taxon>
        <taxon>Bacillales</taxon>
        <taxon>Fictibacillaceae</taxon>
        <taxon>Fictibacillus</taxon>
    </lineage>
</organism>
<accession>A0A0V8JDN9</accession>